<dbReference type="Gene3D" id="3.80.10.10">
    <property type="entry name" value="Ribonuclease Inhibitor"/>
    <property type="match status" value="5"/>
</dbReference>
<dbReference type="GO" id="GO:0019005">
    <property type="term" value="C:SCF ubiquitin ligase complex"/>
    <property type="evidence" value="ECO:0007669"/>
    <property type="project" value="TreeGrafter"/>
</dbReference>
<organism evidence="3 4">
    <name type="scientific">Ostreobium quekettii</name>
    <dbReference type="NCBI Taxonomy" id="121088"/>
    <lineage>
        <taxon>Eukaryota</taxon>
        <taxon>Viridiplantae</taxon>
        <taxon>Chlorophyta</taxon>
        <taxon>core chlorophytes</taxon>
        <taxon>Ulvophyceae</taxon>
        <taxon>TCBD clade</taxon>
        <taxon>Bryopsidales</taxon>
        <taxon>Ostreobineae</taxon>
        <taxon>Ostreobiaceae</taxon>
        <taxon>Ostreobium</taxon>
    </lineage>
</organism>
<dbReference type="Pfam" id="PF25372">
    <property type="entry name" value="DUF7885"/>
    <property type="match status" value="1"/>
</dbReference>
<evidence type="ECO:0000313" key="3">
    <source>
        <dbReference type="EMBL" id="CAD7696171.1"/>
    </source>
</evidence>
<sequence length="540" mass="57989">MEVIKTARLVSWHWHQWATEATHQLMPWGGAPVRAMVDLLAPKFDRVTHLRVQYPMGAQDHGLDALGKFSSLTQLDLEDYSKAALTDEALSLLSSCSSIVRLHISAHPVSSTCRLSDQGVARLAELTGLKELCFSYCQGITDTAVTYVRSLTRLTRLGFVGCQITDEGAEGLAQMSHLQDLDLNECDEITDDGVVALTGLTGLTRLGLLSKDPFTSRKMSDSAVSFKSLPRLKELSLCGHFACEDVSALTDIATLASLHLWTCWCCTTYGLECLGELTGLKELVLISDAIDVITDEVIWSLGPLTQLTKLVVGGCMSDFSDEALHGLAVLPSLRELGLVGEELSDDGMEVLKDLTRLTKLMIKLPITAEGVACLQSLPRLSKLALYAGPHITLEGFEALGRLSALEELRLHDTGMGDDHLCHLLGLKGLTRLCLAGCGDDLTDAGLAGVVAMTLLKVLNLVGCHGLRGAGVQALAGLTGSMEMNGGDESMGSIRGLTSLTEVNVAHCDNVTEAATEGLRALPNLHSVRGHWPNYSTIVYP</sequence>
<dbReference type="InterPro" id="IPR001611">
    <property type="entry name" value="Leu-rich_rpt"/>
</dbReference>
<dbReference type="SMART" id="SM00367">
    <property type="entry name" value="LRR_CC"/>
    <property type="match status" value="9"/>
</dbReference>
<keyword evidence="4" id="KW-1185">Reference proteome</keyword>
<evidence type="ECO:0000256" key="1">
    <source>
        <dbReference type="ARBA" id="ARBA00004430"/>
    </source>
</evidence>
<dbReference type="SUPFAM" id="SSF52047">
    <property type="entry name" value="RNI-like"/>
    <property type="match status" value="1"/>
</dbReference>
<dbReference type="EMBL" id="CAJHUC010000442">
    <property type="protein sequence ID" value="CAD7696171.1"/>
    <property type="molecule type" value="Genomic_DNA"/>
</dbReference>
<evidence type="ECO:0000259" key="2">
    <source>
        <dbReference type="Pfam" id="PF25372"/>
    </source>
</evidence>
<evidence type="ECO:0000313" key="4">
    <source>
        <dbReference type="Proteomes" id="UP000708148"/>
    </source>
</evidence>
<feature type="domain" description="F-box/LRR-repeat protein 15-like leucin rich repeat" evidence="2">
    <location>
        <begin position="123"/>
        <end position="226"/>
    </location>
</feature>
<dbReference type="Proteomes" id="UP000708148">
    <property type="component" value="Unassembled WGS sequence"/>
</dbReference>
<dbReference type="InterPro" id="IPR032675">
    <property type="entry name" value="LRR_dom_sf"/>
</dbReference>
<comment type="caution">
    <text evidence="3">The sequence shown here is derived from an EMBL/GenBank/DDBJ whole genome shotgun (WGS) entry which is preliminary data.</text>
</comment>
<accession>A0A8S1IYD2</accession>
<protein>
    <recommendedName>
        <fullName evidence="2">F-box/LRR-repeat protein 15-like leucin rich repeat domain-containing protein</fullName>
    </recommendedName>
</protein>
<dbReference type="Pfam" id="PF13516">
    <property type="entry name" value="LRR_6"/>
    <property type="match status" value="1"/>
</dbReference>
<dbReference type="InterPro" id="IPR006553">
    <property type="entry name" value="Leu-rich_rpt_Cys-con_subtyp"/>
</dbReference>
<comment type="subcellular location">
    <subcellularLocation>
        <location evidence="1">Cytoplasm</location>
        <location evidence="1">Cytoskeleton</location>
        <location evidence="1">Cilium axoneme</location>
    </subcellularLocation>
</comment>
<dbReference type="AlphaFoldDB" id="A0A8S1IYD2"/>
<name>A0A8S1IYD2_9CHLO</name>
<proteinExistence type="predicted"/>
<gene>
    <name evidence="3" type="ORF">OSTQU699_LOCUS1532</name>
</gene>
<dbReference type="GO" id="GO:0005930">
    <property type="term" value="C:axoneme"/>
    <property type="evidence" value="ECO:0007669"/>
    <property type="project" value="UniProtKB-SubCell"/>
</dbReference>
<dbReference type="PANTHER" id="PTHR13318">
    <property type="entry name" value="PARTNER OF PAIRED, ISOFORM B-RELATED"/>
    <property type="match status" value="1"/>
</dbReference>
<dbReference type="InterPro" id="IPR057207">
    <property type="entry name" value="FBXL15_LRR"/>
</dbReference>
<reference evidence="3" key="1">
    <citation type="submission" date="2020-12" db="EMBL/GenBank/DDBJ databases">
        <authorList>
            <person name="Iha C."/>
        </authorList>
    </citation>
    <scope>NUCLEOTIDE SEQUENCE</scope>
</reference>
<dbReference type="GO" id="GO:0031146">
    <property type="term" value="P:SCF-dependent proteasomal ubiquitin-dependent protein catabolic process"/>
    <property type="evidence" value="ECO:0007669"/>
    <property type="project" value="TreeGrafter"/>
</dbReference>
<dbReference type="SUPFAM" id="SSF52058">
    <property type="entry name" value="L domain-like"/>
    <property type="match status" value="1"/>
</dbReference>